<evidence type="ECO:0008006" key="4">
    <source>
        <dbReference type="Google" id="ProtNLM"/>
    </source>
</evidence>
<name>A0A4R8RTV5_9MYCO</name>
<proteinExistence type="predicted"/>
<evidence type="ECO:0000313" key="3">
    <source>
        <dbReference type="Proteomes" id="UP000295117"/>
    </source>
</evidence>
<dbReference type="EMBL" id="PECH01000010">
    <property type="protein sequence ID" value="TDZ77348.1"/>
    <property type="molecule type" value="Genomic_DNA"/>
</dbReference>
<reference evidence="2 3" key="1">
    <citation type="journal article" date="2019" name="Sci. Rep.">
        <title>Extended insight into the Mycobacterium chelonae-abscessus complex through whole genome sequencing of Mycobacterium salmoniphilum outbreak and Mycobacterium salmoniphilum-like strains.</title>
        <authorList>
            <person name="Behra P.R.K."/>
            <person name="Das S."/>
            <person name="Pettersson B.M.F."/>
            <person name="Shirreff L."/>
            <person name="DuCote T."/>
            <person name="Jacobsson K.G."/>
            <person name="Ennis D.G."/>
            <person name="Kirsebom L.A."/>
        </authorList>
    </citation>
    <scope>NUCLEOTIDE SEQUENCE [LARGE SCALE GENOMIC DNA]</scope>
    <source>
        <strain evidence="2 3">DE 4585</strain>
    </source>
</reference>
<gene>
    <name evidence="2" type="ORF">DE4585_04740</name>
</gene>
<feature type="region of interest" description="Disordered" evidence="1">
    <location>
        <begin position="1"/>
        <end position="21"/>
    </location>
</feature>
<sequence>MVNLEPKAAGEPLLAVPQPEGWGHTSEMNTAAIRGLIFNKSLTANQFTPTAVITVADVTDGTSSLEQALVTEVGGIQQNGVSIESETSGTICGYPTKTVTYPIEGRPGSTLIVAAEHDRRIWTATVTIQTTAADNPTYIADKETIFNGFQVTFPEQ</sequence>
<accession>A0A4R8RTV5</accession>
<evidence type="ECO:0000256" key="1">
    <source>
        <dbReference type="SAM" id="MobiDB-lite"/>
    </source>
</evidence>
<organism evidence="2 3">
    <name type="scientific">Mycobacteroides salmoniphilum</name>
    <dbReference type="NCBI Taxonomy" id="404941"/>
    <lineage>
        <taxon>Bacteria</taxon>
        <taxon>Bacillati</taxon>
        <taxon>Actinomycetota</taxon>
        <taxon>Actinomycetes</taxon>
        <taxon>Mycobacteriales</taxon>
        <taxon>Mycobacteriaceae</taxon>
        <taxon>Mycobacteroides</taxon>
    </lineage>
</organism>
<dbReference type="Proteomes" id="UP000295117">
    <property type="component" value="Unassembled WGS sequence"/>
</dbReference>
<protein>
    <recommendedName>
        <fullName evidence="4">Lipoprotein LpqN</fullName>
    </recommendedName>
</protein>
<dbReference type="RefSeq" id="WP_134073910.1">
    <property type="nucleotide sequence ID" value="NZ_PECH01000010.1"/>
</dbReference>
<dbReference type="Gene3D" id="3.40.1000.10">
    <property type="entry name" value="Mog1/PsbP, alpha/beta/alpha sandwich"/>
    <property type="match status" value="1"/>
</dbReference>
<evidence type="ECO:0000313" key="2">
    <source>
        <dbReference type="EMBL" id="TDZ77348.1"/>
    </source>
</evidence>
<dbReference type="AlphaFoldDB" id="A0A4R8RTV5"/>
<comment type="caution">
    <text evidence="2">The sequence shown here is derived from an EMBL/GenBank/DDBJ whole genome shotgun (WGS) entry which is preliminary data.</text>
</comment>